<evidence type="ECO:0008006" key="4">
    <source>
        <dbReference type="Google" id="ProtNLM"/>
    </source>
</evidence>
<evidence type="ECO:0000256" key="1">
    <source>
        <dbReference type="SAM" id="SignalP"/>
    </source>
</evidence>
<keyword evidence="1" id="KW-0732">Signal</keyword>
<reference evidence="2 3" key="1">
    <citation type="submission" date="2014-02" db="EMBL/GenBank/DDBJ databases">
        <title>The small core and large imbalanced accessory genome model reveals a collaborative survival strategy of Sorangium cellulosum strains in nature.</title>
        <authorList>
            <person name="Han K."/>
            <person name="Peng R."/>
            <person name="Blom J."/>
            <person name="Li Y.-Z."/>
        </authorList>
    </citation>
    <scope>NUCLEOTIDE SEQUENCE [LARGE SCALE GENOMIC DNA]</scope>
    <source>
        <strain evidence="2 3">So0157-25</strain>
    </source>
</reference>
<dbReference type="EMBL" id="JELY01002481">
    <property type="protein sequence ID" value="KYF52392.1"/>
    <property type="molecule type" value="Genomic_DNA"/>
</dbReference>
<dbReference type="AlphaFoldDB" id="A0A150P9L2"/>
<dbReference type="Proteomes" id="UP000075420">
    <property type="component" value="Unassembled WGS sequence"/>
</dbReference>
<gene>
    <name evidence="2" type="ORF">BE08_25760</name>
</gene>
<sequence>MSRRSRRWGGALIAIAGLCSACAPGDQADPTLSDPDATHIEGQLTQDGVSLYYDARKSEESVHLELHAGDGRVLVKSVRSGDRIVSSLLDGAFVVAGPAALLDARRSLSEDELSRLAAEVELSGDPAALNELASLPEYALVDDLGRELQRREGWADTLGVEQLGQAQHAAVCTECDKPESGGGPVSGGGCDWFTKLTCGGAIAACVGGCVGANVGYAACMVPCLAGVGMAFCRSCI</sequence>
<evidence type="ECO:0000313" key="2">
    <source>
        <dbReference type="EMBL" id="KYF52392.1"/>
    </source>
</evidence>
<organism evidence="2 3">
    <name type="scientific">Sorangium cellulosum</name>
    <name type="common">Polyangium cellulosum</name>
    <dbReference type="NCBI Taxonomy" id="56"/>
    <lineage>
        <taxon>Bacteria</taxon>
        <taxon>Pseudomonadati</taxon>
        <taxon>Myxococcota</taxon>
        <taxon>Polyangia</taxon>
        <taxon>Polyangiales</taxon>
        <taxon>Polyangiaceae</taxon>
        <taxon>Sorangium</taxon>
    </lineage>
</organism>
<evidence type="ECO:0000313" key="3">
    <source>
        <dbReference type="Proteomes" id="UP000075420"/>
    </source>
</evidence>
<feature type="chain" id="PRO_5007565394" description="Secreted protein" evidence="1">
    <location>
        <begin position="29"/>
        <end position="236"/>
    </location>
</feature>
<protein>
    <recommendedName>
        <fullName evidence="4">Secreted protein</fullName>
    </recommendedName>
</protein>
<proteinExistence type="predicted"/>
<accession>A0A150P9L2</accession>
<name>A0A150P9L2_SORCE</name>
<comment type="caution">
    <text evidence="2">The sequence shown here is derived from an EMBL/GenBank/DDBJ whole genome shotgun (WGS) entry which is preliminary data.</text>
</comment>
<feature type="signal peptide" evidence="1">
    <location>
        <begin position="1"/>
        <end position="28"/>
    </location>
</feature>